<dbReference type="Gene3D" id="2.70.20.10">
    <property type="entry name" value="Topoisomerase I, domain 3"/>
    <property type="match status" value="1"/>
</dbReference>
<dbReference type="Pfam" id="PF01131">
    <property type="entry name" value="Topoisom_bac"/>
    <property type="match status" value="1"/>
</dbReference>
<keyword evidence="1" id="KW-0799">Topoisomerase</keyword>
<gene>
    <name evidence="5" type="primary">topB_29</name>
    <name evidence="5" type="ORF">SDC9_114904</name>
</gene>
<dbReference type="PANTHER" id="PTHR11390:SF21">
    <property type="entry name" value="DNA TOPOISOMERASE 3-ALPHA"/>
    <property type="match status" value="1"/>
</dbReference>
<feature type="domain" description="Topo IA-type catalytic" evidence="4">
    <location>
        <begin position="1"/>
        <end position="316"/>
    </location>
</feature>
<dbReference type="InterPro" id="IPR013824">
    <property type="entry name" value="Topo_IA_cen_sub1"/>
</dbReference>
<dbReference type="Gene3D" id="1.10.460.10">
    <property type="entry name" value="Topoisomerase I, domain 2"/>
    <property type="match status" value="1"/>
</dbReference>
<evidence type="ECO:0000259" key="4">
    <source>
        <dbReference type="PROSITE" id="PS52039"/>
    </source>
</evidence>
<dbReference type="InterPro" id="IPR013826">
    <property type="entry name" value="Topo_IA_cen_sub3"/>
</dbReference>
<dbReference type="AlphaFoldDB" id="A0A645BSC2"/>
<dbReference type="InterPro" id="IPR013825">
    <property type="entry name" value="Topo_IA_cen_sub2"/>
</dbReference>
<protein>
    <submittedName>
        <fullName evidence="5">DNA topoisomerase 3</fullName>
        <ecNumber evidence="5">5.6.2.2</ecNumber>
    </submittedName>
</protein>
<dbReference type="InterPro" id="IPR013497">
    <property type="entry name" value="Topo_IA_cen"/>
</dbReference>
<dbReference type="InterPro" id="IPR000380">
    <property type="entry name" value="Topo_IA"/>
</dbReference>
<keyword evidence="2" id="KW-0238">DNA-binding</keyword>
<comment type="caution">
    <text evidence="5">The sequence shown here is derived from an EMBL/GenBank/DDBJ whole genome shotgun (WGS) entry which is preliminary data.</text>
</comment>
<proteinExistence type="predicted"/>
<dbReference type="SUPFAM" id="SSF56712">
    <property type="entry name" value="Prokaryotic type I DNA topoisomerase"/>
    <property type="match status" value="1"/>
</dbReference>
<dbReference type="GO" id="GO:0003917">
    <property type="term" value="F:DNA topoisomerase type I (single strand cut, ATP-independent) activity"/>
    <property type="evidence" value="ECO:0007669"/>
    <property type="project" value="InterPro"/>
</dbReference>
<dbReference type="Gene3D" id="1.10.290.10">
    <property type="entry name" value="Topoisomerase I, domain 4"/>
    <property type="match status" value="1"/>
</dbReference>
<dbReference type="GO" id="GO:0006310">
    <property type="term" value="P:DNA recombination"/>
    <property type="evidence" value="ECO:0007669"/>
    <property type="project" value="TreeGrafter"/>
</dbReference>
<dbReference type="GO" id="GO:0043597">
    <property type="term" value="C:cytoplasmic replication fork"/>
    <property type="evidence" value="ECO:0007669"/>
    <property type="project" value="TreeGrafter"/>
</dbReference>
<dbReference type="GO" id="GO:0006265">
    <property type="term" value="P:DNA topological change"/>
    <property type="evidence" value="ECO:0007669"/>
    <property type="project" value="InterPro"/>
</dbReference>
<dbReference type="InterPro" id="IPR023405">
    <property type="entry name" value="Topo_IA_core_domain"/>
</dbReference>
<name>A0A645BSC2_9ZZZZ</name>
<dbReference type="SMART" id="SM00437">
    <property type="entry name" value="TOP1Ac"/>
    <property type="match status" value="1"/>
</dbReference>
<dbReference type="PANTHER" id="PTHR11390">
    <property type="entry name" value="PROKARYOTIC DNA TOPOISOMERASE"/>
    <property type="match status" value="1"/>
</dbReference>
<dbReference type="EC" id="5.6.2.2" evidence="5"/>
<sequence length="435" mass="47344">MERKEKSEKPPALYDLTTLQRDANRLLGYTAQQTLDYLQSLYEKKLCTYPRTDSRFLTNDMESSVPALASVAAEICGMDAPKKCNAGQVCNSAKVSDHHAVVPTSGAGKADISALPAGEREILRLVSRQLLCAVSGPHQYAETAVTLNCGGYGFAAKGKTILIPGWKAYLQEQSDKPLPDLAEGQNVSVTSVAVKEGKTSPPKHYTEDTLLSAMETAGAKEMPEDAERKGLGTPATRAAILEKLITTGFVERKKAKKTVSLIPSQVGVSLVTVLPEQLQSPALTAEWENQLKQVERGELEPDTFMDGIAGMLLKLIKTYAPVKGAEVLFPSGLEIVGKCPRCGSDVTESKKGFFCENNDCRFGLWKDNKFFAIKKKTLTKTVTASLLKDGRARLTGCYSEKTGKTYDATVILEDTGERVNFRLEFDKEAIACGQK</sequence>
<evidence type="ECO:0000256" key="3">
    <source>
        <dbReference type="ARBA" id="ARBA00023235"/>
    </source>
</evidence>
<evidence type="ECO:0000256" key="1">
    <source>
        <dbReference type="ARBA" id="ARBA00023029"/>
    </source>
</evidence>
<accession>A0A645BSC2</accession>
<keyword evidence="3 5" id="KW-0413">Isomerase</keyword>
<evidence type="ECO:0000313" key="5">
    <source>
        <dbReference type="EMBL" id="MPM67978.1"/>
    </source>
</evidence>
<dbReference type="EMBL" id="VSSQ01021994">
    <property type="protein sequence ID" value="MPM67978.1"/>
    <property type="molecule type" value="Genomic_DNA"/>
</dbReference>
<dbReference type="GO" id="GO:0006281">
    <property type="term" value="P:DNA repair"/>
    <property type="evidence" value="ECO:0007669"/>
    <property type="project" value="TreeGrafter"/>
</dbReference>
<dbReference type="PROSITE" id="PS52039">
    <property type="entry name" value="TOPO_IA_2"/>
    <property type="match status" value="1"/>
</dbReference>
<organism evidence="5">
    <name type="scientific">bioreactor metagenome</name>
    <dbReference type="NCBI Taxonomy" id="1076179"/>
    <lineage>
        <taxon>unclassified sequences</taxon>
        <taxon>metagenomes</taxon>
        <taxon>ecological metagenomes</taxon>
    </lineage>
</organism>
<reference evidence="5" key="1">
    <citation type="submission" date="2019-08" db="EMBL/GenBank/DDBJ databases">
        <authorList>
            <person name="Kucharzyk K."/>
            <person name="Murdoch R.W."/>
            <person name="Higgins S."/>
            <person name="Loffler F."/>
        </authorList>
    </citation>
    <scope>NUCLEOTIDE SEQUENCE</scope>
</reference>
<dbReference type="GO" id="GO:0003918">
    <property type="term" value="F:DNA topoisomerase type II (double strand cut, ATP-hydrolyzing) activity"/>
    <property type="evidence" value="ECO:0007669"/>
    <property type="project" value="UniProtKB-EC"/>
</dbReference>
<dbReference type="PRINTS" id="PR00417">
    <property type="entry name" value="PRTPISMRASEI"/>
</dbReference>
<dbReference type="GO" id="GO:0003677">
    <property type="term" value="F:DNA binding"/>
    <property type="evidence" value="ECO:0007669"/>
    <property type="project" value="UniProtKB-KW"/>
</dbReference>
<dbReference type="InterPro" id="IPR003602">
    <property type="entry name" value="Topo_IA_DNA-bd_dom"/>
</dbReference>
<evidence type="ECO:0000256" key="2">
    <source>
        <dbReference type="ARBA" id="ARBA00023125"/>
    </source>
</evidence>